<dbReference type="Gene3D" id="3.40.109.10">
    <property type="entry name" value="NADH Oxidase"/>
    <property type="match status" value="1"/>
</dbReference>
<keyword evidence="3 5" id="KW-0288">FMN</keyword>
<sequence length="255" mass="29429">MKNEQNNFIEKQLNRRSERNLNKEKIISKEDVQLFKDVVSSAPTSKNGQGATAIFIQDKDMIAKIAKWNWNQVHITQAQLVVLFVGDMNRVKYIFEKNGNPEWELNEGNFHELLLIGAVDATIKGQALTDAALSKGMGSCYIGGVRTFPEKLIEELELPPFVIPIVGLTVGYPDTQEEIKPKLNTVYDEKYNNEQMKEEVDAYDEVMSKYFTNRGRNRKDITWSADIAYAYQTFFDKDLYGEQYKLMKRKYKGNK</sequence>
<keyword evidence="5" id="KW-0521">NADP</keyword>
<name>A0A4R0XJY1_9MOLU</name>
<dbReference type="OrthoDB" id="9812105at2"/>
<dbReference type="SUPFAM" id="SSF55469">
    <property type="entry name" value="FMN-dependent nitroreductase-like"/>
    <property type="match status" value="1"/>
</dbReference>
<dbReference type="PIRSF" id="PIRSF005426">
    <property type="entry name" value="Frp"/>
    <property type="match status" value="1"/>
</dbReference>
<keyword evidence="4 5" id="KW-0560">Oxidoreductase</keyword>
<evidence type="ECO:0000259" key="6">
    <source>
        <dbReference type="Pfam" id="PF00881"/>
    </source>
</evidence>
<gene>
    <name evidence="7" type="ORF">C4B24_03480</name>
</gene>
<dbReference type="InterPro" id="IPR000415">
    <property type="entry name" value="Nitroreductase-like"/>
</dbReference>
<dbReference type="PANTHER" id="PTHR43425">
    <property type="entry name" value="OXYGEN-INSENSITIVE NADPH NITROREDUCTASE"/>
    <property type="match status" value="1"/>
</dbReference>
<keyword evidence="2 5" id="KW-0285">Flavoprotein</keyword>
<organism evidence="7 8">
    <name type="scientific">Mycoplasma marinum</name>
    <dbReference type="NCBI Taxonomy" id="1937190"/>
    <lineage>
        <taxon>Bacteria</taxon>
        <taxon>Bacillati</taxon>
        <taxon>Mycoplasmatota</taxon>
        <taxon>Mollicutes</taxon>
        <taxon>Mycoplasmataceae</taxon>
        <taxon>Mycoplasma</taxon>
    </lineage>
</organism>
<proteinExistence type="inferred from homology"/>
<evidence type="ECO:0000256" key="5">
    <source>
        <dbReference type="PIRNR" id="PIRNR005426"/>
    </source>
</evidence>
<evidence type="ECO:0000256" key="3">
    <source>
        <dbReference type="ARBA" id="ARBA00022643"/>
    </source>
</evidence>
<evidence type="ECO:0000256" key="1">
    <source>
        <dbReference type="ARBA" id="ARBA00008366"/>
    </source>
</evidence>
<accession>A0A4R0XJY1</accession>
<evidence type="ECO:0000256" key="4">
    <source>
        <dbReference type="ARBA" id="ARBA00023002"/>
    </source>
</evidence>
<comment type="similarity">
    <text evidence="1 5">Belongs to the flavin oxidoreductase frp family.</text>
</comment>
<evidence type="ECO:0000313" key="8">
    <source>
        <dbReference type="Proteomes" id="UP000294192"/>
    </source>
</evidence>
<feature type="domain" description="Nitroreductase" evidence="6">
    <location>
        <begin position="14"/>
        <end position="87"/>
    </location>
</feature>
<dbReference type="EMBL" id="PSZO01000017">
    <property type="protein sequence ID" value="TCG10943.1"/>
    <property type="molecule type" value="Genomic_DNA"/>
</dbReference>
<comment type="caution">
    <text evidence="7">The sequence shown here is derived from an EMBL/GenBank/DDBJ whole genome shotgun (WGS) entry which is preliminary data.</text>
</comment>
<evidence type="ECO:0000313" key="7">
    <source>
        <dbReference type="EMBL" id="TCG10943.1"/>
    </source>
</evidence>
<evidence type="ECO:0000256" key="2">
    <source>
        <dbReference type="ARBA" id="ARBA00022630"/>
    </source>
</evidence>
<keyword evidence="8" id="KW-1185">Reference proteome</keyword>
<dbReference type="Pfam" id="PF00881">
    <property type="entry name" value="Nitroreductase"/>
    <property type="match status" value="1"/>
</dbReference>
<dbReference type="PANTHER" id="PTHR43425:SF2">
    <property type="entry name" value="OXYGEN-INSENSITIVE NADPH NITROREDUCTASE"/>
    <property type="match status" value="1"/>
</dbReference>
<dbReference type="InterPro" id="IPR029479">
    <property type="entry name" value="Nitroreductase"/>
</dbReference>
<protein>
    <recommendedName>
        <fullName evidence="6">Nitroreductase domain-containing protein</fullName>
    </recommendedName>
</protein>
<reference evidence="7 8" key="1">
    <citation type="submission" date="2018-02" db="EMBL/GenBank/DDBJ databases">
        <title>Mycoplasma marinum and Mycoplasma todarodis sp. nov., moderately halophilic and psychrotolerant mycoplasmas isolated from cephalopods.</title>
        <authorList>
            <person name="Viver T."/>
        </authorList>
    </citation>
    <scope>NUCLEOTIDE SEQUENCE [LARGE SCALE GENOMIC DNA]</scope>
    <source>
        <strain evidence="7 8">PE</strain>
    </source>
</reference>
<dbReference type="RefSeq" id="WP_131599377.1">
    <property type="nucleotide sequence ID" value="NZ_CBDBYK010000021.1"/>
</dbReference>
<dbReference type="AlphaFoldDB" id="A0A4R0XJY1"/>
<dbReference type="Proteomes" id="UP000294192">
    <property type="component" value="Unassembled WGS sequence"/>
</dbReference>
<dbReference type="InterPro" id="IPR016446">
    <property type="entry name" value="Flavin_OxRdtase_Frp"/>
</dbReference>
<dbReference type="GO" id="GO:0016491">
    <property type="term" value="F:oxidoreductase activity"/>
    <property type="evidence" value="ECO:0007669"/>
    <property type="project" value="UniProtKB-UniRule"/>
</dbReference>